<proteinExistence type="predicted"/>
<dbReference type="Proteomes" id="UP001596380">
    <property type="component" value="Unassembled WGS sequence"/>
</dbReference>
<dbReference type="Pfam" id="PF07228">
    <property type="entry name" value="SpoIIE"/>
    <property type="match status" value="2"/>
</dbReference>
<feature type="compositionally biased region" description="Polar residues" evidence="2">
    <location>
        <begin position="8"/>
        <end position="18"/>
    </location>
</feature>
<feature type="domain" description="PPM-type phosphatase" evidence="3">
    <location>
        <begin position="25"/>
        <end position="286"/>
    </location>
</feature>
<accession>A0ABW2CF70</accession>
<dbReference type="RefSeq" id="WP_160821032.1">
    <property type="nucleotide sequence ID" value="NZ_JBHSXE010000001.1"/>
</dbReference>
<organism evidence="4 5">
    <name type="scientific">Actinomadura yumaensis</name>
    <dbReference type="NCBI Taxonomy" id="111807"/>
    <lineage>
        <taxon>Bacteria</taxon>
        <taxon>Bacillati</taxon>
        <taxon>Actinomycetota</taxon>
        <taxon>Actinomycetes</taxon>
        <taxon>Streptosporangiales</taxon>
        <taxon>Thermomonosporaceae</taxon>
        <taxon>Actinomadura</taxon>
    </lineage>
</organism>
<evidence type="ECO:0000256" key="2">
    <source>
        <dbReference type="SAM" id="MobiDB-lite"/>
    </source>
</evidence>
<comment type="caution">
    <text evidence="4">The sequence shown here is derived from an EMBL/GenBank/DDBJ whole genome shotgun (WGS) entry which is preliminary data.</text>
</comment>
<name>A0ABW2CF70_9ACTN</name>
<dbReference type="GO" id="GO:0004722">
    <property type="term" value="F:protein serine/threonine phosphatase activity"/>
    <property type="evidence" value="ECO:0007669"/>
    <property type="project" value="UniProtKB-EC"/>
</dbReference>
<dbReference type="Gene3D" id="3.60.40.10">
    <property type="entry name" value="PPM-type phosphatase domain"/>
    <property type="match status" value="2"/>
</dbReference>
<dbReference type="InterPro" id="IPR001932">
    <property type="entry name" value="PPM-type_phosphatase-like_dom"/>
</dbReference>
<dbReference type="PANTHER" id="PTHR43156:SF2">
    <property type="entry name" value="STAGE II SPORULATION PROTEIN E"/>
    <property type="match status" value="1"/>
</dbReference>
<keyword evidence="1 4" id="KW-0378">Hydrolase</keyword>
<dbReference type="SMART" id="SM00331">
    <property type="entry name" value="PP2C_SIG"/>
    <property type="match status" value="1"/>
</dbReference>
<dbReference type="PANTHER" id="PTHR43156">
    <property type="entry name" value="STAGE II SPORULATION PROTEIN E-RELATED"/>
    <property type="match status" value="1"/>
</dbReference>
<evidence type="ECO:0000256" key="1">
    <source>
        <dbReference type="ARBA" id="ARBA00022801"/>
    </source>
</evidence>
<evidence type="ECO:0000259" key="3">
    <source>
        <dbReference type="SMART" id="SM00331"/>
    </source>
</evidence>
<feature type="region of interest" description="Disordered" evidence="2">
    <location>
        <begin position="1"/>
        <end position="20"/>
    </location>
</feature>
<dbReference type="InterPro" id="IPR052016">
    <property type="entry name" value="Bact_Sigma-Reg"/>
</dbReference>
<dbReference type="InterPro" id="IPR036457">
    <property type="entry name" value="PPM-type-like_dom_sf"/>
</dbReference>
<dbReference type="EMBL" id="JBHSXS010000005">
    <property type="protein sequence ID" value="MFC6880339.1"/>
    <property type="molecule type" value="Genomic_DNA"/>
</dbReference>
<protein>
    <submittedName>
        <fullName evidence="4">PP2C family protein-serine/threonine phosphatase</fullName>
        <ecNumber evidence="4">3.1.3.16</ecNumber>
    </submittedName>
</protein>
<gene>
    <name evidence="4" type="ORF">ACFQKB_11255</name>
</gene>
<dbReference type="EC" id="3.1.3.16" evidence="4"/>
<evidence type="ECO:0000313" key="4">
    <source>
        <dbReference type="EMBL" id="MFC6880339.1"/>
    </source>
</evidence>
<evidence type="ECO:0000313" key="5">
    <source>
        <dbReference type="Proteomes" id="UP001596380"/>
    </source>
</evidence>
<keyword evidence="5" id="KW-1185">Reference proteome</keyword>
<reference evidence="5" key="1">
    <citation type="journal article" date="2019" name="Int. J. Syst. Evol. Microbiol.">
        <title>The Global Catalogue of Microorganisms (GCM) 10K type strain sequencing project: providing services to taxonomists for standard genome sequencing and annotation.</title>
        <authorList>
            <consortium name="The Broad Institute Genomics Platform"/>
            <consortium name="The Broad Institute Genome Sequencing Center for Infectious Disease"/>
            <person name="Wu L."/>
            <person name="Ma J."/>
        </authorList>
    </citation>
    <scope>NUCLEOTIDE SEQUENCE [LARGE SCALE GENOMIC DNA]</scope>
    <source>
        <strain evidence="5">JCM 3369</strain>
    </source>
</reference>
<sequence>MPAKTDRAYTSTSPSTSRELVAGPLRVTARRLAPGPSSSGDIYGAVSSPTGTRIIVGDVMGQGASTRDTAATVLRAWRAMAADEPTLSALALRLHALIARSPHPEQFVTAVLGTVPSGPGMTCPAPPPVATTASLAATSPSTGTASVAGTAAPSGHNVPAATPATAATAPTELLCCGHPPPLLLHGGTVSFPSGLAPCPPLGLLDLADGLCLPSTFPFDHDDRLLLYTDGVSEARSAAGDDFPLAERVATHLSLRGDTFLKQIEAEVMAHVAKPLMDDALLLLVEHRHAT</sequence>